<dbReference type="EMBL" id="CAUYUJ010020768">
    <property type="protein sequence ID" value="CAK0900384.1"/>
    <property type="molecule type" value="Genomic_DNA"/>
</dbReference>
<feature type="domain" description="Protein kinase" evidence="9">
    <location>
        <begin position="95"/>
        <end position="365"/>
    </location>
</feature>
<evidence type="ECO:0000256" key="3">
    <source>
        <dbReference type="ARBA" id="ARBA00022741"/>
    </source>
</evidence>
<evidence type="ECO:0000256" key="5">
    <source>
        <dbReference type="ARBA" id="ARBA00022840"/>
    </source>
</evidence>
<protein>
    <recommendedName>
        <fullName evidence="9">Protein kinase domain-containing protein</fullName>
    </recommendedName>
</protein>
<sequence length="454" mass="47804">MPSRAPLTAKAAAKARARTRGKGQTGKAAPGRAKAAAAAPKAKAAPKPAARVAAPKSTAAAAAAPASRARGGGTKRTSQVAAEDACGVPDTFGGFVRGKELGRGAFAVVYACERKSDAAKFAAKAVDLRQLRLFVNVGREVKKLRREASVLQQLPPHPNLVKFVDVIQEGHWLFFLLELVDRGNLLQAIVRRPPGRTGRLKFRESEACHVFRQLVDGLKVLHSKGIVHRDLKLENVLVVRERSVGPDLLLDVKIADFGLSKVVGEGVSEARSTVGSPRYMAPEVIAKGSHDFRADLWSLGVLAHVLLDGRFPCDGASAKVPQERLDEAIGRLPVGRDAQDVVRGLLQLEPPRRLTILQLCGHPWLTGGGRGSTDKRLVVEAEGAAAAAPGAAGAREGRPRGGGSADRGAKRLRASSAAPDGGGFFGREEEAAVDDAILGFRGAGKALLDFSPGK</sequence>
<keyword evidence="3 6" id="KW-0547">Nucleotide-binding</keyword>
<keyword evidence="11" id="KW-1185">Reference proteome</keyword>
<name>A0ABN9XKM2_9DINO</name>
<gene>
    <name evidence="10" type="ORF">PCOR1329_LOCUS77673</name>
</gene>
<proteinExistence type="inferred from homology"/>
<evidence type="ECO:0000256" key="8">
    <source>
        <dbReference type="SAM" id="MobiDB-lite"/>
    </source>
</evidence>
<dbReference type="PANTHER" id="PTHR24345:SF91">
    <property type="entry name" value="SERINE_THREONINE-PROTEIN KINASE PLK4"/>
    <property type="match status" value="1"/>
</dbReference>
<dbReference type="Proteomes" id="UP001189429">
    <property type="component" value="Unassembled WGS sequence"/>
</dbReference>
<dbReference type="InterPro" id="IPR017441">
    <property type="entry name" value="Protein_kinase_ATP_BS"/>
</dbReference>
<keyword evidence="4" id="KW-0418">Kinase</keyword>
<comment type="similarity">
    <text evidence="7">Belongs to the protein kinase superfamily.</text>
</comment>
<dbReference type="PANTHER" id="PTHR24345">
    <property type="entry name" value="SERINE/THREONINE-PROTEIN KINASE PLK"/>
    <property type="match status" value="1"/>
</dbReference>
<feature type="compositionally biased region" description="Low complexity" evidence="8">
    <location>
        <begin position="26"/>
        <end position="69"/>
    </location>
</feature>
<evidence type="ECO:0000256" key="7">
    <source>
        <dbReference type="RuleBase" id="RU000304"/>
    </source>
</evidence>
<dbReference type="InterPro" id="IPR011009">
    <property type="entry name" value="Kinase-like_dom_sf"/>
</dbReference>
<organism evidence="10 11">
    <name type="scientific">Prorocentrum cordatum</name>
    <dbReference type="NCBI Taxonomy" id="2364126"/>
    <lineage>
        <taxon>Eukaryota</taxon>
        <taxon>Sar</taxon>
        <taxon>Alveolata</taxon>
        <taxon>Dinophyceae</taxon>
        <taxon>Prorocentrales</taxon>
        <taxon>Prorocentraceae</taxon>
        <taxon>Prorocentrum</taxon>
    </lineage>
</organism>
<keyword evidence="1 7" id="KW-0723">Serine/threonine-protein kinase</keyword>
<dbReference type="SMART" id="SM00220">
    <property type="entry name" value="S_TKc"/>
    <property type="match status" value="1"/>
</dbReference>
<dbReference type="Pfam" id="PF00069">
    <property type="entry name" value="Pkinase"/>
    <property type="match status" value="1"/>
</dbReference>
<evidence type="ECO:0000259" key="9">
    <source>
        <dbReference type="PROSITE" id="PS50011"/>
    </source>
</evidence>
<evidence type="ECO:0000256" key="4">
    <source>
        <dbReference type="ARBA" id="ARBA00022777"/>
    </source>
</evidence>
<feature type="region of interest" description="Disordered" evidence="8">
    <location>
        <begin position="1"/>
        <end position="79"/>
    </location>
</feature>
<feature type="binding site" evidence="6">
    <location>
        <position position="124"/>
    </location>
    <ligand>
        <name>ATP</name>
        <dbReference type="ChEBI" id="CHEBI:30616"/>
    </ligand>
</feature>
<dbReference type="InterPro" id="IPR000719">
    <property type="entry name" value="Prot_kinase_dom"/>
</dbReference>
<dbReference type="SUPFAM" id="SSF56112">
    <property type="entry name" value="Protein kinase-like (PK-like)"/>
    <property type="match status" value="1"/>
</dbReference>
<dbReference type="Gene3D" id="1.10.510.10">
    <property type="entry name" value="Transferase(Phosphotransferase) domain 1"/>
    <property type="match status" value="1"/>
</dbReference>
<dbReference type="PROSITE" id="PS50011">
    <property type="entry name" value="PROTEIN_KINASE_DOM"/>
    <property type="match status" value="1"/>
</dbReference>
<evidence type="ECO:0000313" key="11">
    <source>
        <dbReference type="Proteomes" id="UP001189429"/>
    </source>
</evidence>
<accession>A0ABN9XKM2</accession>
<feature type="region of interest" description="Disordered" evidence="8">
    <location>
        <begin position="388"/>
        <end position="426"/>
    </location>
</feature>
<evidence type="ECO:0000313" key="10">
    <source>
        <dbReference type="EMBL" id="CAK0900384.1"/>
    </source>
</evidence>
<evidence type="ECO:0000256" key="1">
    <source>
        <dbReference type="ARBA" id="ARBA00022527"/>
    </source>
</evidence>
<evidence type="ECO:0000256" key="2">
    <source>
        <dbReference type="ARBA" id="ARBA00022679"/>
    </source>
</evidence>
<evidence type="ECO:0000256" key="6">
    <source>
        <dbReference type="PROSITE-ProRule" id="PRU10141"/>
    </source>
</evidence>
<dbReference type="PROSITE" id="PS00107">
    <property type="entry name" value="PROTEIN_KINASE_ATP"/>
    <property type="match status" value="1"/>
</dbReference>
<keyword evidence="2" id="KW-0808">Transferase</keyword>
<dbReference type="InterPro" id="IPR008271">
    <property type="entry name" value="Ser/Thr_kinase_AS"/>
</dbReference>
<dbReference type="PROSITE" id="PS00108">
    <property type="entry name" value="PROTEIN_KINASE_ST"/>
    <property type="match status" value="1"/>
</dbReference>
<keyword evidence="5 6" id="KW-0067">ATP-binding</keyword>
<reference evidence="10" key="1">
    <citation type="submission" date="2023-10" db="EMBL/GenBank/DDBJ databases">
        <authorList>
            <person name="Chen Y."/>
            <person name="Shah S."/>
            <person name="Dougan E. K."/>
            <person name="Thang M."/>
            <person name="Chan C."/>
        </authorList>
    </citation>
    <scope>NUCLEOTIDE SEQUENCE [LARGE SCALE GENOMIC DNA]</scope>
</reference>
<comment type="caution">
    <text evidence="10">The sequence shown here is derived from an EMBL/GenBank/DDBJ whole genome shotgun (WGS) entry which is preliminary data.</text>
</comment>